<protein>
    <submittedName>
        <fullName evidence="2">Uncharacterized protein</fullName>
    </submittedName>
</protein>
<keyword evidence="1" id="KW-0732">Signal</keyword>
<dbReference type="Proteomes" id="UP000290540">
    <property type="component" value="Unassembled WGS sequence"/>
</dbReference>
<feature type="signal peptide" evidence="1">
    <location>
        <begin position="1"/>
        <end position="20"/>
    </location>
</feature>
<dbReference type="AlphaFoldDB" id="A0A4Q2UW53"/>
<proteinExistence type="predicted"/>
<comment type="caution">
    <text evidence="2">The sequence shown here is derived from an EMBL/GenBank/DDBJ whole genome shotgun (WGS) entry which is preliminary data.</text>
</comment>
<sequence>MRRRLFFVFAFFALCPLGKQIKVDLQWSICEADPQAVLQKLGEDGTREPYKKTPVTYYDTDPPSYSWGGLMFRKKTIACTDGQPRSNEHLIFYLKERRESVSYTHVQSADRLGSRMLPAI</sequence>
<evidence type="ECO:0000313" key="2">
    <source>
        <dbReference type="EMBL" id="RYC78561.1"/>
    </source>
</evidence>
<evidence type="ECO:0000313" key="3">
    <source>
        <dbReference type="Proteomes" id="UP000290540"/>
    </source>
</evidence>
<reference evidence="2 3" key="1">
    <citation type="submission" date="2016-12" db="EMBL/GenBank/DDBJ databases">
        <title>Draft genome sequence of Fusarium oxysporum causing rot on Narcissus.</title>
        <authorList>
            <person name="Armitage A.D."/>
            <person name="Taylor A."/>
            <person name="Clarkson J.P."/>
            <person name="Harrison R.J."/>
            <person name="Jackson A.C."/>
        </authorList>
    </citation>
    <scope>NUCLEOTIDE SEQUENCE [LARGE SCALE GENOMIC DNA]</scope>
    <source>
        <strain evidence="2 3">N139</strain>
    </source>
</reference>
<feature type="chain" id="PRO_5020732405" evidence="1">
    <location>
        <begin position="21"/>
        <end position="120"/>
    </location>
</feature>
<organism evidence="2 3">
    <name type="scientific">Fusarium oxysporum f. sp. narcissi</name>
    <dbReference type="NCBI Taxonomy" id="451672"/>
    <lineage>
        <taxon>Eukaryota</taxon>
        <taxon>Fungi</taxon>
        <taxon>Dikarya</taxon>
        <taxon>Ascomycota</taxon>
        <taxon>Pezizomycotina</taxon>
        <taxon>Sordariomycetes</taxon>
        <taxon>Hypocreomycetidae</taxon>
        <taxon>Hypocreales</taxon>
        <taxon>Nectriaceae</taxon>
        <taxon>Fusarium</taxon>
        <taxon>Fusarium oxysporum species complex</taxon>
    </lineage>
</organism>
<gene>
    <name evidence="2" type="ORF">BFJ63_vAg18564</name>
</gene>
<evidence type="ECO:0000256" key="1">
    <source>
        <dbReference type="SAM" id="SignalP"/>
    </source>
</evidence>
<accession>A0A4Q2UW53</accession>
<name>A0A4Q2UW53_FUSOX</name>
<dbReference type="EMBL" id="MQTW01001066">
    <property type="protein sequence ID" value="RYC78561.1"/>
    <property type="molecule type" value="Genomic_DNA"/>
</dbReference>